<dbReference type="OrthoDB" id="7273788at2759"/>
<dbReference type="EMBL" id="CAJPEV010001434">
    <property type="protein sequence ID" value="CAG0892627.1"/>
    <property type="molecule type" value="Genomic_DNA"/>
</dbReference>
<dbReference type="AlphaFoldDB" id="A0A7R8XJX0"/>
<sequence length="216" mass="23454">MSRPSVAFWCPVNTPTVNSPTVNSPTVNSPTVNSPTVNSPTVNSPTVNSPTVNSPTVNSPTGQFPDHASVREDAPVDDTVLFQVLCSSGCTELFILAASPNENEQFFKILQSNDTSADLGWAKPHAFEDFMGEDEIIIWLQGNLQSFVLLILPVNDKVPYWDDLPLQISVEEGFVGEVPGANNEYWIKALDDDFGDSGSLSYSLSVSHSHPIIDTQ</sequence>
<organism evidence="2">
    <name type="scientific">Darwinula stevensoni</name>
    <dbReference type="NCBI Taxonomy" id="69355"/>
    <lineage>
        <taxon>Eukaryota</taxon>
        <taxon>Metazoa</taxon>
        <taxon>Ecdysozoa</taxon>
        <taxon>Arthropoda</taxon>
        <taxon>Crustacea</taxon>
        <taxon>Oligostraca</taxon>
        <taxon>Ostracoda</taxon>
        <taxon>Podocopa</taxon>
        <taxon>Podocopida</taxon>
        <taxon>Darwinulocopina</taxon>
        <taxon>Darwinuloidea</taxon>
        <taxon>Darwinulidae</taxon>
        <taxon>Darwinula</taxon>
    </lineage>
</organism>
<feature type="region of interest" description="Disordered" evidence="1">
    <location>
        <begin position="19"/>
        <end position="69"/>
    </location>
</feature>
<evidence type="ECO:0000313" key="3">
    <source>
        <dbReference type="Proteomes" id="UP000677054"/>
    </source>
</evidence>
<accession>A0A7R8XJX0</accession>
<reference evidence="2" key="1">
    <citation type="submission" date="2020-11" db="EMBL/GenBank/DDBJ databases">
        <authorList>
            <person name="Tran Van P."/>
        </authorList>
    </citation>
    <scope>NUCLEOTIDE SEQUENCE</scope>
</reference>
<keyword evidence="3" id="KW-1185">Reference proteome</keyword>
<feature type="compositionally biased region" description="Polar residues" evidence="1">
    <location>
        <begin position="19"/>
        <end position="62"/>
    </location>
</feature>
<dbReference type="EMBL" id="LR900951">
    <property type="protein sequence ID" value="CAD7247369.1"/>
    <property type="molecule type" value="Genomic_DNA"/>
</dbReference>
<proteinExistence type="predicted"/>
<dbReference type="Proteomes" id="UP000677054">
    <property type="component" value="Unassembled WGS sequence"/>
</dbReference>
<evidence type="ECO:0000256" key="1">
    <source>
        <dbReference type="SAM" id="MobiDB-lite"/>
    </source>
</evidence>
<name>A0A7R8XJX0_9CRUS</name>
<evidence type="ECO:0000313" key="2">
    <source>
        <dbReference type="EMBL" id="CAD7247369.1"/>
    </source>
</evidence>
<gene>
    <name evidence="2" type="ORF">DSTB1V02_LOCUS7200</name>
</gene>
<protein>
    <submittedName>
        <fullName evidence="2">Uncharacterized protein</fullName>
    </submittedName>
</protein>